<evidence type="ECO:0000256" key="2">
    <source>
        <dbReference type="ARBA" id="ARBA00022630"/>
    </source>
</evidence>
<gene>
    <name evidence="5" type="ORF">IV433_07435</name>
</gene>
<dbReference type="InterPro" id="IPR012349">
    <property type="entry name" value="Split_barrel_FMN-bd"/>
</dbReference>
<dbReference type="PANTHER" id="PTHR43567:SF1">
    <property type="entry name" value="FLAVOREDOXIN"/>
    <property type="match status" value="1"/>
</dbReference>
<comment type="cofactor">
    <cofactor evidence="1">
        <name>FMN</name>
        <dbReference type="ChEBI" id="CHEBI:58210"/>
    </cofactor>
</comment>
<feature type="domain" description="Flavin reductase like" evidence="4">
    <location>
        <begin position="13"/>
        <end position="191"/>
    </location>
</feature>
<dbReference type="EMBL" id="JADOBI010000003">
    <property type="protein sequence ID" value="MBF7979241.1"/>
    <property type="molecule type" value="Genomic_DNA"/>
</dbReference>
<evidence type="ECO:0000256" key="1">
    <source>
        <dbReference type="ARBA" id="ARBA00001917"/>
    </source>
</evidence>
<dbReference type="InterPro" id="IPR052174">
    <property type="entry name" value="Flavoredoxin"/>
</dbReference>
<evidence type="ECO:0000259" key="4">
    <source>
        <dbReference type="Pfam" id="PF01613"/>
    </source>
</evidence>
<reference evidence="5 6" key="1">
    <citation type="submission" date="2020-11" db="EMBL/GenBank/DDBJ databases">
        <title>Taxonomic investigation of Rahnella strains.</title>
        <authorList>
            <person name="Lee S.D."/>
        </authorList>
    </citation>
    <scope>NUCLEOTIDE SEQUENCE [LARGE SCALE GENOMIC DNA]</scope>
    <source>
        <strain evidence="5 6">SAP-17</strain>
    </source>
</reference>
<sequence>MSTQRVDLLSLYFGNPVAILSSQNDDGTTNLSPISSWWILDQSIVFGLGTSGKCYENLIKRPEVVLNIPDSSLWENVEFLAATTGKESLPDSKKKMGYYFESDKFSCSGLTETESHDIKPGRIKECPVQIETRVVNAMFLGSHRNEMISMEAKVLNVHVSEEMLKLETGNVRFNVGKWKPLYYVFRHYFSLGEALGKNFRCSE</sequence>
<dbReference type="Proteomes" id="UP000636811">
    <property type="component" value="Unassembled WGS sequence"/>
</dbReference>
<dbReference type="SUPFAM" id="SSF50475">
    <property type="entry name" value="FMN-binding split barrel"/>
    <property type="match status" value="1"/>
</dbReference>
<name>A0ABS0E2C7_9GAMM</name>
<organism evidence="5 6">
    <name type="scientific">Rahnella laticis</name>
    <dbReference type="NCBI Taxonomy" id="2787622"/>
    <lineage>
        <taxon>Bacteria</taxon>
        <taxon>Pseudomonadati</taxon>
        <taxon>Pseudomonadota</taxon>
        <taxon>Gammaproteobacteria</taxon>
        <taxon>Enterobacterales</taxon>
        <taxon>Yersiniaceae</taxon>
        <taxon>Rahnella</taxon>
    </lineage>
</organism>
<accession>A0ABS0E2C7</accession>
<evidence type="ECO:0000313" key="6">
    <source>
        <dbReference type="Proteomes" id="UP000636811"/>
    </source>
</evidence>
<proteinExistence type="inferred from homology"/>
<dbReference type="Pfam" id="PF01613">
    <property type="entry name" value="Flavin_Reduct"/>
    <property type="match status" value="1"/>
</dbReference>
<comment type="similarity">
    <text evidence="3">Belongs to the flavoredoxin family.</text>
</comment>
<keyword evidence="2" id="KW-0285">Flavoprotein</keyword>
<comment type="caution">
    <text evidence="5">The sequence shown here is derived from an EMBL/GenBank/DDBJ whole genome shotgun (WGS) entry which is preliminary data.</text>
</comment>
<evidence type="ECO:0000313" key="5">
    <source>
        <dbReference type="EMBL" id="MBF7979241.1"/>
    </source>
</evidence>
<dbReference type="InterPro" id="IPR002563">
    <property type="entry name" value="Flavin_Rdtase-like_dom"/>
</dbReference>
<dbReference type="Gene3D" id="2.30.110.10">
    <property type="entry name" value="Electron Transport, Fmn-binding Protein, Chain A"/>
    <property type="match status" value="1"/>
</dbReference>
<dbReference type="RefSeq" id="WP_195813801.1">
    <property type="nucleotide sequence ID" value="NZ_JADOBI010000003.1"/>
</dbReference>
<keyword evidence="6" id="KW-1185">Reference proteome</keyword>
<dbReference type="PANTHER" id="PTHR43567">
    <property type="entry name" value="FLAVOREDOXIN-RELATED-RELATED"/>
    <property type="match status" value="1"/>
</dbReference>
<evidence type="ECO:0000256" key="3">
    <source>
        <dbReference type="ARBA" id="ARBA00038054"/>
    </source>
</evidence>
<protein>
    <submittedName>
        <fullName evidence="5">Flavin reductase family protein</fullName>
    </submittedName>
</protein>